<evidence type="ECO:0000313" key="1">
    <source>
        <dbReference type="EMBL" id="PJZ27359.1"/>
    </source>
</evidence>
<organism evidence="1 2">
    <name type="scientific">Leptospira hartskeerlii</name>
    <dbReference type="NCBI Taxonomy" id="2023177"/>
    <lineage>
        <taxon>Bacteria</taxon>
        <taxon>Pseudomonadati</taxon>
        <taxon>Spirochaetota</taxon>
        <taxon>Spirochaetia</taxon>
        <taxon>Leptospirales</taxon>
        <taxon>Leptospiraceae</taxon>
        <taxon>Leptospira</taxon>
    </lineage>
</organism>
<dbReference type="AlphaFoldDB" id="A0A2M9XI73"/>
<proteinExistence type="predicted"/>
<evidence type="ECO:0008006" key="3">
    <source>
        <dbReference type="Google" id="ProtNLM"/>
    </source>
</evidence>
<dbReference type="Proteomes" id="UP000232196">
    <property type="component" value="Unassembled WGS sequence"/>
</dbReference>
<gene>
    <name evidence="1" type="ORF">CH357_02065</name>
</gene>
<comment type="caution">
    <text evidence="1">The sequence shown here is derived from an EMBL/GenBank/DDBJ whole genome shotgun (WGS) entry which is preliminary data.</text>
</comment>
<protein>
    <recommendedName>
        <fullName evidence="3">PIN domain-containing protein</fullName>
    </recommendedName>
</protein>
<keyword evidence="2" id="KW-1185">Reference proteome</keyword>
<evidence type="ECO:0000313" key="2">
    <source>
        <dbReference type="Proteomes" id="UP000232196"/>
    </source>
</evidence>
<dbReference type="RefSeq" id="WP_100705102.1">
    <property type="nucleotide sequence ID" value="NZ_NPDL01000004.1"/>
</dbReference>
<sequence length="138" mass="15550">MKLLVSSECFRELVLGNSSSRRSVSNAIESLTKKNHIFVLALPSLDSILAKESDPLTREIIWTQAKNLFLDFLPIRKEEISLAIRLSSSKNLEWKEWLEIATASLADLDGILCTDPKWKEQNLVKILLAQEIDLDGVA</sequence>
<reference evidence="1 2" key="1">
    <citation type="submission" date="2017-07" db="EMBL/GenBank/DDBJ databases">
        <title>Leptospira spp. isolated from tropical soils.</title>
        <authorList>
            <person name="Thibeaux R."/>
            <person name="Iraola G."/>
            <person name="Ferres I."/>
            <person name="Bierque E."/>
            <person name="Girault D."/>
            <person name="Soupe-Gilbert M.-E."/>
            <person name="Picardeau M."/>
            <person name="Goarant C."/>
        </authorList>
    </citation>
    <scope>NUCLEOTIDE SEQUENCE [LARGE SCALE GENOMIC DNA]</scope>
    <source>
        <strain evidence="1 2">MCA1-C-A1</strain>
    </source>
</reference>
<name>A0A2M9XI73_9LEPT</name>
<accession>A0A2M9XI73</accession>
<dbReference type="EMBL" id="NPDN01000001">
    <property type="protein sequence ID" value="PJZ27359.1"/>
    <property type="molecule type" value="Genomic_DNA"/>
</dbReference>
<dbReference type="OrthoDB" id="342805at2"/>